<feature type="domain" description="DUF1468" evidence="2">
    <location>
        <begin position="11"/>
        <end position="151"/>
    </location>
</feature>
<accession>A0AAU8AQ26</accession>
<name>A0AAU8AQ26_9RHOB</name>
<feature type="transmembrane region" description="Helical" evidence="1">
    <location>
        <begin position="42"/>
        <end position="61"/>
    </location>
</feature>
<keyword evidence="1" id="KW-0812">Transmembrane</keyword>
<keyword evidence="3" id="KW-0614">Plasmid</keyword>
<dbReference type="RefSeq" id="WP_353475989.1">
    <property type="nucleotide sequence ID" value="NZ_CP123387.1"/>
</dbReference>
<dbReference type="EMBL" id="CP123387">
    <property type="protein sequence ID" value="XCC97099.1"/>
    <property type="molecule type" value="Genomic_DNA"/>
</dbReference>
<dbReference type="InterPro" id="IPR009936">
    <property type="entry name" value="DUF1468"/>
</dbReference>
<protein>
    <submittedName>
        <fullName evidence="3">Tripartite tricarboxylate transporter TctB family protein</fullName>
    </submittedName>
</protein>
<evidence type="ECO:0000256" key="1">
    <source>
        <dbReference type="SAM" id="Phobius"/>
    </source>
</evidence>
<feature type="transmembrane region" description="Helical" evidence="1">
    <location>
        <begin position="127"/>
        <end position="150"/>
    </location>
</feature>
<feature type="transmembrane region" description="Helical" evidence="1">
    <location>
        <begin position="104"/>
        <end position="120"/>
    </location>
</feature>
<reference evidence="3" key="1">
    <citation type="submission" date="2023-02" db="EMBL/GenBank/DDBJ databases">
        <title>Description and genomic characterization of Salipiger bruguierae sp. nov., isolated from the sediment of mangrove plant Bruguiera sexangula.</title>
        <authorList>
            <person name="Long M."/>
        </authorList>
    </citation>
    <scope>NUCLEOTIDE SEQUENCE</scope>
    <source>
        <strain evidence="3">H15</strain>
        <plasmid evidence="3">unnamed2</plasmid>
    </source>
</reference>
<dbReference type="AlphaFoldDB" id="A0AAU8AQ26"/>
<evidence type="ECO:0000259" key="2">
    <source>
        <dbReference type="Pfam" id="PF07331"/>
    </source>
</evidence>
<keyword evidence="1" id="KW-0472">Membrane</keyword>
<evidence type="ECO:0000313" key="3">
    <source>
        <dbReference type="EMBL" id="XCC97099.1"/>
    </source>
</evidence>
<dbReference type="Pfam" id="PF07331">
    <property type="entry name" value="TctB"/>
    <property type="match status" value="1"/>
</dbReference>
<keyword evidence="1" id="KW-1133">Transmembrane helix</keyword>
<proteinExistence type="predicted"/>
<sequence length="151" mass="16465">MIIREAKADLWVGCGLLALCGFAGWRATYIKQGFSQTAAGPSFLPWLVVSLIAVLSVMMIIRALRAEHDPATDITMPGKRVLLAMAAFTLLMIGYAIAFMPVGYLASTLVAFILGLILLGERNWLLVVLFPVGMTLSIYFGFTKLLAVWLP</sequence>
<geneLocation type="plasmid" evidence="3">
    <name>unnamed2</name>
</geneLocation>
<organism evidence="3">
    <name type="scientific">Alloyangia sp. H15</name>
    <dbReference type="NCBI Taxonomy" id="3029062"/>
    <lineage>
        <taxon>Bacteria</taxon>
        <taxon>Pseudomonadati</taxon>
        <taxon>Pseudomonadota</taxon>
        <taxon>Alphaproteobacteria</taxon>
        <taxon>Rhodobacterales</taxon>
        <taxon>Roseobacteraceae</taxon>
        <taxon>Alloyangia</taxon>
    </lineage>
</organism>
<gene>
    <name evidence="3" type="ORF">PVT71_25390</name>
</gene>
<feature type="transmembrane region" description="Helical" evidence="1">
    <location>
        <begin position="81"/>
        <end position="98"/>
    </location>
</feature>